<protein>
    <recommendedName>
        <fullName evidence="3">Replicative DNA helicase</fullName>
    </recommendedName>
</protein>
<dbReference type="Proteomes" id="UP000244910">
    <property type="component" value="Chromosome"/>
</dbReference>
<name>A0A2U8DQF1_9CLOT</name>
<evidence type="ECO:0000313" key="1">
    <source>
        <dbReference type="EMBL" id="AWI04444.1"/>
    </source>
</evidence>
<sequence>MEMNEDYIKTLNTTVNELSVRMKSLVKYYPFFKIMNGKYSKDEYENIDAGEVCMGIISFLFYEGKLKAQHITFVNIQDYLQMFVEKVYSIKLIGDSLYKFTNDTIDIIQNSEGRGFDIGFPIFMPERQNVKYVINKSSDSGIKEFELTPSAIDFFLETKEFGEESKITISLLILKKLIEHNEYESALISLTNVNAEVIKQIARVYEIEMSLIYGGNLGYKSFLEYRELADKHQAEEEKLFSETMEQIRTLREDYATKVSKSQLGEKEINAFRCLDEMDKELNKTVELHQQLLGKLVILSKKANEILRKKKINLLRPSFDFSTYLDKLGQIGSAKSLEYMAMPFFQLNIQKSFALPKINEMLDFDDNSTNNDDTNFQDKENAILIDTDKFNNEIRERVLHNYKYIINYLFMLLKDRDSFIMGDVIMDADEETNKNIFKNPDFIGLILDFLRLNEENVLSDEEWKKEKGNDSLEKALEAVYMDRLETYKIKIETIEDSYIEIALGFKMTNVIIRKV</sequence>
<dbReference type="AlphaFoldDB" id="A0A2U8DQF1"/>
<keyword evidence="2" id="KW-1185">Reference proteome</keyword>
<proteinExistence type="predicted"/>
<gene>
    <name evidence="1" type="ORF">B9W14_08035</name>
</gene>
<organism evidence="1 2">
    <name type="scientific">Clostridium drakei</name>
    <dbReference type="NCBI Taxonomy" id="332101"/>
    <lineage>
        <taxon>Bacteria</taxon>
        <taxon>Bacillati</taxon>
        <taxon>Bacillota</taxon>
        <taxon>Clostridia</taxon>
        <taxon>Eubacteriales</taxon>
        <taxon>Clostridiaceae</taxon>
        <taxon>Clostridium</taxon>
    </lineage>
</organism>
<dbReference type="EMBL" id="CP020953">
    <property type="protein sequence ID" value="AWI04444.1"/>
    <property type="molecule type" value="Genomic_DNA"/>
</dbReference>
<dbReference type="KEGG" id="cdrk:B9W14_08035"/>
<dbReference type="OrthoDB" id="1876443at2"/>
<accession>A0A2U8DQF1</accession>
<evidence type="ECO:0000313" key="2">
    <source>
        <dbReference type="Proteomes" id="UP000244910"/>
    </source>
</evidence>
<reference evidence="2" key="1">
    <citation type="submission" date="2017-04" db="EMBL/GenBank/DDBJ databases">
        <authorList>
            <person name="Song Y."/>
            <person name="Cho B.-K."/>
        </authorList>
    </citation>
    <scope>NUCLEOTIDE SEQUENCE [LARGE SCALE GENOMIC DNA]</scope>
    <source>
        <strain evidence="2">SL1</strain>
    </source>
</reference>
<evidence type="ECO:0008006" key="3">
    <source>
        <dbReference type="Google" id="ProtNLM"/>
    </source>
</evidence>